<accession>A0ABU5DSD0</accession>
<dbReference type="InterPro" id="IPR010412">
    <property type="entry name" value="DUF1007"/>
</dbReference>
<protein>
    <submittedName>
        <fullName evidence="2">DUF1007 family protein</fullName>
    </submittedName>
</protein>
<dbReference type="EMBL" id="JAXCLX010000001">
    <property type="protein sequence ID" value="MDY0870321.1"/>
    <property type="molecule type" value="Genomic_DNA"/>
</dbReference>
<proteinExistence type="predicted"/>
<reference evidence="2 3" key="1">
    <citation type="journal article" date="2013" name="Antonie Van Leeuwenhoek">
        <title>Dongia rigui sp. nov., isolated from freshwater of a large wetland in Korea.</title>
        <authorList>
            <person name="Baik K.S."/>
            <person name="Hwang Y.M."/>
            <person name="Choi J.S."/>
            <person name="Kwon J."/>
            <person name="Seong C.N."/>
        </authorList>
    </citation>
    <scope>NUCLEOTIDE SEQUENCE [LARGE SCALE GENOMIC DNA]</scope>
    <source>
        <strain evidence="2 3">04SU4-P</strain>
    </source>
</reference>
<keyword evidence="1" id="KW-0732">Signal</keyword>
<evidence type="ECO:0000313" key="2">
    <source>
        <dbReference type="EMBL" id="MDY0870321.1"/>
    </source>
</evidence>
<dbReference type="RefSeq" id="WP_320498479.1">
    <property type="nucleotide sequence ID" value="NZ_JAXCLX010000001.1"/>
</dbReference>
<comment type="caution">
    <text evidence="2">The sequence shown here is derived from an EMBL/GenBank/DDBJ whole genome shotgun (WGS) entry which is preliminary data.</text>
</comment>
<feature type="chain" id="PRO_5045097058" evidence="1">
    <location>
        <begin position="25"/>
        <end position="196"/>
    </location>
</feature>
<evidence type="ECO:0000313" key="3">
    <source>
        <dbReference type="Proteomes" id="UP001271769"/>
    </source>
</evidence>
<keyword evidence="3" id="KW-1185">Reference proteome</keyword>
<gene>
    <name evidence="2" type="ORF">SMD31_00215</name>
</gene>
<evidence type="ECO:0000256" key="1">
    <source>
        <dbReference type="SAM" id="SignalP"/>
    </source>
</evidence>
<feature type="signal peptide" evidence="1">
    <location>
        <begin position="1"/>
        <end position="24"/>
    </location>
</feature>
<name>A0ABU5DSD0_9PROT</name>
<organism evidence="2 3">
    <name type="scientific">Dongia rigui</name>
    <dbReference type="NCBI Taxonomy" id="940149"/>
    <lineage>
        <taxon>Bacteria</taxon>
        <taxon>Pseudomonadati</taxon>
        <taxon>Pseudomonadota</taxon>
        <taxon>Alphaproteobacteria</taxon>
        <taxon>Rhodospirillales</taxon>
        <taxon>Dongiaceae</taxon>
        <taxon>Dongia</taxon>
    </lineage>
</organism>
<dbReference type="Pfam" id="PF06226">
    <property type="entry name" value="DUF1007"/>
    <property type="match status" value="1"/>
</dbReference>
<dbReference type="Proteomes" id="UP001271769">
    <property type="component" value="Unassembled WGS sequence"/>
</dbReference>
<sequence>MRWRSVSLLASVVLLLIRPDAALAHPHVFIDNRLAFSFVDGKVTSLQTEWRFDDIFTEDLLGQFDADGDKQFSAAESEQVKEGTLPNLAAFRYFTYIYLDGKDLGKMAPSGFVADVVDGAVRFRLTYQLPHPVDPRQEKLAVSIYDQEYYVEVLLAEKAPVAIDGDAACQAHVADDPAHAYFGGFVVPQIVTIGCP</sequence>